<dbReference type="InterPro" id="IPR028098">
    <property type="entry name" value="Glyco_trans_4-like_N"/>
</dbReference>
<evidence type="ECO:0000256" key="2">
    <source>
        <dbReference type="ARBA" id="ARBA00022679"/>
    </source>
</evidence>
<evidence type="ECO:0000259" key="4">
    <source>
        <dbReference type="Pfam" id="PF13579"/>
    </source>
</evidence>
<reference evidence="5" key="2">
    <citation type="submission" date="2020-09" db="EMBL/GenBank/DDBJ databases">
        <authorList>
            <person name="Sun Q."/>
            <person name="Zhou Y."/>
        </authorList>
    </citation>
    <scope>NUCLEOTIDE SEQUENCE</scope>
    <source>
        <strain evidence="5">CGMCC 4.7368</strain>
    </source>
</reference>
<evidence type="ECO:0000313" key="6">
    <source>
        <dbReference type="Proteomes" id="UP000646523"/>
    </source>
</evidence>
<evidence type="ECO:0000256" key="1">
    <source>
        <dbReference type="ARBA" id="ARBA00022676"/>
    </source>
</evidence>
<dbReference type="Proteomes" id="UP000646523">
    <property type="component" value="Unassembled WGS sequence"/>
</dbReference>
<evidence type="ECO:0000259" key="3">
    <source>
        <dbReference type="Pfam" id="PF00534"/>
    </source>
</evidence>
<dbReference type="Pfam" id="PF00534">
    <property type="entry name" value="Glycos_transf_1"/>
    <property type="match status" value="1"/>
</dbReference>
<dbReference type="SUPFAM" id="SSF53756">
    <property type="entry name" value="UDP-Glycosyltransferase/glycogen phosphorylase"/>
    <property type="match status" value="1"/>
</dbReference>
<dbReference type="PANTHER" id="PTHR12526">
    <property type="entry name" value="GLYCOSYLTRANSFERASE"/>
    <property type="match status" value="1"/>
</dbReference>
<gene>
    <name evidence="5" type="ORF">GCM10012289_63660</name>
</gene>
<accession>A0A918DR08</accession>
<feature type="domain" description="Glycosyltransferase subfamily 4-like N-terminal" evidence="4">
    <location>
        <begin position="171"/>
        <end position="347"/>
    </location>
</feature>
<dbReference type="AlphaFoldDB" id="A0A918DR08"/>
<keyword evidence="2" id="KW-0808">Transferase</keyword>
<protein>
    <submittedName>
        <fullName evidence="5">Glycosyltransferase WbuB</fullName>
    </submittedName>
</protein>
<dbReference type="EMBL" id="BMNH01000028">
    <property type="protein sequence ID" value="GGO79415.1"/>
    <property type="molecule type" value="Genomic_DNA"/>
</dbReference>
<evidence type="ECO:0000313" key="5">
    <source>
        <dbReference type="EMBL" id="GGO79415.1"/>
    </source>
</evidence>
<proteinExistence type="predicted"/>
<keyword evidence="1" id="KW-0328">Glycosyltransferase</keyword>
<feature type="domain" description="Glycosyl transferase family 1" evidence="3">
    <location>
        <begin position="367"/>
        <end position="532"/>
    </location>
</feature>
<organism evidence="5 6">
    <name type="scientific">Nonomuraea cavernae</name>
    <dbReference type="NCBI Taxonomy" id="2045107"/>
    <lineage>
        <taxon>Bacteria</taxon>
        <taxon>Bacillati</taxon>
        <taxon>Actinomycetota</taxon>
        <taxon>Actinomycetes</taxon>
        <taxon>Streptosporangiales</taxon>
        <taxon>Streptosporangiaceae</taxon>
        <taxon>Nonomuraea</taxon>
    </lineage>
</organism>
<dbReference type="PANTHER" id="PTHR12526:SF600">
    <property type="entry name" value="GLYCOSYL TRANSFERASE GROUP 1"/>
    <property type="match status" value="1"/>
</dbReference>
<keyword evidence="6" id="KW-1185">Reference proteome</keyword>
<comment type="caution">
    <text evidence="5">The sequence shown here is derived from an EMBL/GenBank/DDBJ whole genome shotgun (WGS) entry which is preliminary data.</text>
</comment>
<dbReference type="Pfam" id="PF13579">
    <property type="entry name" value="Glyco_trans_4_4"/>
    <property type="match status" value="1"/>
</dbReference>
<dbReference type="GO" id="GO:0016757">
    <property type="term" value="F:glycosyltransferase activity"/>
    <property type="evidence" value="ECO:0007669"/>
    <property type="project" value="UniProtKB-KW"/>
</dbReference>
<sequence>MASDASRPDSPKVSAKSARAGVSGLLKGFVQHPIIVSRVVFTKVKSDPVRVAQAAADALPPRLRPMVGRVAWPAARRARLAARKLGMRMIKAPWNEAKEHWDAGRVSRAAEVLDAHAKYPFVKRRAAYYRGELAAISPDPIPPGPKVAVGERVEGRVLHCVTNALPYTQAGYTVRTHRIVTAQRALGLDPHVVTSWGWPMFQGHADATPYEEIDGTPYHRLLPDGHGEMPFEMRGRMVKGAESVTRLVAELRPQILHAATDHRNGSVAHAVRERTGTPFVYEVRGFLEETWASRDPVRVGSERHVLQREREAFLMREADAVVTLAETMATEIVERGVPRERVFLAPNAVDDTLLTAHYDGASFRSAMGIGADEIVVGSVSSIVAYEGFATLLRAAALLRDEGAPVRVLIVGDGTERDNLLAIVEDLGLKTAILPGRVGPDEALQAQEAIDIFVCPREDLRVCRLVTPLKPVEAMALGKPVVLSDLPALSELVGSDGAGLLVPPGDPAALAKAIAGLREDPARRAEMGEAGRAEVATKRTWSRVAETYRSLYRDLAER</sequence>
<dbReference type="RefSeq" id="WP_189127908.1">
    <property type="nucleotide sequence ID" value="NZ_BMNH01000028.1"/>
</dbReference>
<name>A0A918DR08_9ACTN</name>
<reference evidence="5" key="1">
    <citation type="journal article" date="2014" name="Int. J. Syst. Evol. Microbiol.">
        <title>Complete genome sequence of Corynebacterium casei LMG S-19264T (=DSM 44701T), isolated from a smear-ripened cheese.</title>
        <authorList>
            <consortium name="US DOE Joint Genome Institute (JGI-PGF)"/>
            <person name="Walter F."/>
            <person name="Albersmeier A."/>
            <person name="Kalinowski J."/>
            <person name="Ruckert C."/>
        </authorList>
    </citation>
    <scope>NUCLEOTIDE SEQUENCE</scope>
    <source>
        <strain evidence="5">CGMCC 4.7368</strain>
    </source>
</reference>
<dbReference type="CDD" id="cd03794">
    <property type="entry name" value="GT4_WbuB-like"/>
    <property type="match status" value="1"/>
</dbReference>
<dbReference type="Gene3D" id="3.40.50.2000">
    <property type="entry name" value="Glycogen Phosphorylase B"/>
    <property type="match status" value="2"/>
</dbReference>
<dbReference type="InterPro" id="IPR001296">
    <property type="entry name" value="Glyco_trans_1"/>
</dbReference>